<gene>
    <name evidence="1" type="ORF">CH360_04420</name>
    <name evidence="2" type="ORF">CH373_07560</name>
</gene>
<sequence>MRFQKFVSRTAYFRNSSMALLLLSFALLFSADILIFRVAIWKVPNESPWSSNHFYNFLYEYFTILQKPKVRPRVLLVGSSIAHYSLDREDLREEILKKSGKEVDLEFLSYAGMTPLDAFLVRKEILKLKPDLVLFPINFIDWRLHRAYVLQPTGKNETILDRELLLDALDYVEAPQARYIFPWETVLEFWNVLGAEKTAEYIVASAFGFYRYKDIYWKNLSSLYEHRFGRDTSYHGYNGEQIPERVTSLGWTGKVFSFYPKKYMGQKGFYIQVVPEILKDGILTIELKNSKGISQVFEFQSPGWKNIILKDEFYRNSVQEEAEISEKVEKWPLVTATLSSTWVPFYASEENKDWNYDLMGVRLQQTFGSVPPRSGMQYTREERSEDLRYINMGDREYESYFHFRLLSEPEKRPGIGYLRVLADSKKRISKEKFKPVLHFKYMDLFLKYLRSNQIPVILINNPENPVSLSWYVNSEWYRSHLDYLGQISGNGVLFLDWKDALRPQDFSDYHHFTFPGMRKMNEKYAGEILKFVE</sequence>
<comment type="caution">
    <text evidence="2">The sequence shown here is derived from an EMBL/GenBank/DDBJ whole genome shotgun (WGS) entry which is preliminary data.</text>
</comment>
<accession>A0A2M9ZPE9</accession>
<dbReference type="EMBL" id="NPDY01000002">
    <property type="protein sequence ID" value="PJZ70764.1"/>
    <property type="molecule type" value="Genomic_DNA"/>
</dbReference>
<dbReference type="AlphaFoldDB" id="A0A2M9ZPE9"/>
<dbReference type="Proteomes" id="UP000231990">
    <property type="component" value="Unassembled WGS sequence"/>
</dbReference>
<dbReference type="OrthoDB" id="335095at2"/>
<proteinExistence type="predicted"/>
<evidence type="ECO:0000313" key="4">
    <source>
        <dbReference type="Proteomes" id="UP000231990"/>
    </source>
</evidence>
<name>A0A2M9ZPE9_9LEPT</name>
<organism evidence="2 4">
    <name type="scientific">Leptospira perolatii</name>
    <dbReference type="NCBI Taxonomy" id="2023191"/>
    <lineage>
        <taxon>Bacteria</taxon>
        <taxon>Pseudomonadati</taxon>
        <taxon>Spirochaetota</taxon>
        <taxon>Spirochaetia</taxon>
        <taxon>Leptospirales</taxon>
        <taxon>Leptospiraceae</taxon>
        <taxon>Leptospira</taxon>
    </lineage>
</organism>
<reference evidence="3 4" key="1">
    <citation type="submission" date="2017-07" db="EMBL/GenBank/DDBJ databases">
        <title>Leptospira spp. isolated from tropical soils.</title>
        <authorList>
            <person name="Thibeaux R."/>
            <person name="Iraola G."/>
            <person name="Ferres I."/>
            <person name="Bierque E."/>
            <person name="Girault D."/>
            <person name="Soupe-Gilbert M.-E."/>
            <person name="Picardeau M."/>
            <person name="Goarant C."/>
        </authorList>
    </citation>
    <scope>NUCLEOTIDE SEQUENCE [LARGE SCALE GENOMIC DNA]</scope>
    <source>
        <strain evidence="2 4">FH1-B-B1</strain>
        <strain evidence="1 3">FH1-B-C1</strain>
    </source>
</reference>
<evidence type="ECO:0000313" key="3">
    <source>
        <dbReference type="Proteomes" id="UP000231962"/>
    </source>
</evidence>
<dbReference type="RefSeq" id="WP_100712769.1">
    <property type="nucleotide sequence ID" value="NZ_NPDY01000002.1"/>
</dbReference>
<evidence type="ECO:0000313" key="2">
    <source>
        <dbReference type="EMBL" id="PJZ73972.1"/>
    </source>
</evidence>
<dbReference type="Proteomes" id="UP000231962">
    <property type="component" value="Unassembled WGS sequence"/>
</dbReference>
<keyword evidence="3" id="KW-1185">Reference proteome</keyword>
<evidence type="ECO:0000313" key="1">
    <source>
        <dbReference type="EMBL" id="PJZ70764.1"/>
    </source>
</evidence>
<protein>
    <submittedName>
        <fullName evidence="2">Uncharacterized protein</fullName>
    </submittedName>
</protein>
<dbReference type="EMBL" id="NPDZ01000003">
    <property type="protein sequence ID" value="PJZ73972.1"/>
    <property type="molecule type" value="Genomic_DNA"/>
</dbReference>